<proteinExistence type="inferred from homology"/>
<dbReference type="GO" id="GO:0051287">
    <property type="term" value="F:NAD binding"/>
    <property type="evidence" value="ECO:0007669"/>
    <property type="project" value="InterPro"/>
</dbReference>
<dbReference type="InterPro" id="IPR029014">
    <property type="entry name" value="NiFe-Hase_large"/>
</dbReference>
<dbReference type="OrthoDB" id="995410at2759"/>
<feature type="domain" description="NADH-quinone oxidoreductase subunit D" evidence="4">
    <location>
        <begin position="1"/>
        <end position="42"/>
    </location>
</feature>
<evidence type="ECO:0000256" key="3">
    <source>
        <dbReference type="ARBA" id="ARBA00023027"/>
    </source>
</evidence>
<evidence type="ECO:0000256" key="2">
    <source>
        <dbReference type="ARBA" id="ARBA00022967"/>
    </source>
</evidence>
<dbReference type="GO" id="GO:0009535">
    <property type="term" value="C:chloroplast thylakoid membrane"/>
    <property type="evidence" value="ECO:0007669"/>
    <property type="project" value="TreeGrafter"/>
</dbReference>
<dbReference type="Proteomes" id="UP000593573">
    <property type="component" value="Unassembled WGS sequence"/>
</dbReference>
<sequence length="42" mass="5341">MLRAFGIKWDLQKVDQYECYDEFDWEIQWQKKGDLLVHYFVR</sequence>
<organism evidence="5 6">
    <name type="scientific">Gossypium klotzschianum</name>
    <dbReference type="NCBI Taxonomy" id="34286"/>
    <lineage>
        <taxon>Eukaryota</taxon>
        <taxon>Viridiplantae</taxon>
        <taxon>Streptophyta</taxon>
        <taxon>Embryophyta</taxon>
        <taxon>Tracheophyta</taxon>
        <taxon>Spermatophyta</taxon>
        <taxon>Magnoliopsida</taxon>
        <taxon>eudicotyledons</taxon>
        <taxon>Gunneridae</taxon>
        <taxon>Pentapetalae</taxon>
        <taxon>rosids</taxon>
        <taxon>malvids</taxon>
        <taxon>Malvales</taxon>
        <taxon>Malvaceae</taxon>
        <taxon>Malvoideae</taxon>
        <taxon>Gossypium</taxon>
    </lineage>
</organism>
<evidence type="ECO:0000256" key="1">
    <source>
        <dbReference type="ARBA" id="ARBA00005769"/>
    </source>
</evidence>
<protein>
    <recommendedName>
        <fullName evidence="4">NADH-quinone oxidoreductase subunit D domain-containing protein</fullName>
    </recommendedName>
</protein>
<dbReference type="EMBL" id="JABFAB010241621">
    <property type="protein sequence ID" value="MBA0671653.1"/>
    <property type="molecule type" value="Genomic_DNA"/>
</dbReference>
<dbReference type="GO" id="GO:0048038">
    <property type="term" value="F:quinone binding"/>
    <property type="evidence" value="ECO:0007669"/>
    <property type="project" value="InterPro"/>
</dbReference>
<dbReference type="AlphaFoldDB" id="A0A7J8W9Q4"/>
<dbReference type="InterPro" id="IPR022885">
    <property type="entry name" value="NDH1_su_D/H"/>
</dbReference>
<dbReference type="SUPFAM" id="SSF56762">
    <property type="entry name" value="HydB/Nqo4-like"/>
    <property type="match status" value="1"/>
</dbReference>
<keyword evidence="6" id="KW-1185">Reference proteome</keyword>
<evidence type="ECO:0000259" key="4">
    <source>
        <dbReference type="Pfam" id="PF00346"/>
    </source>
</evidence>
<keyword evidence="3" id="KW-0520">NAD</keyword>
<feature type="non-terminal residue" evidence="5">
    <location>
        <position position="42"/>
    </location>
</feature>
<dbReference type="GO" id="GO:0016651">
    <property type="term" value="F:oxidoreductase activity, acting on NAD(P)H"/>
    <property type="evidence" value="ECO:0007669"/>
    <property type="project" value="InterPro"/>
</dbReference>
<comment type="caution">
    <text evidence="5">The sequence shown here is derived from an EMBL/GenBank/DDBJ whole genome shotgun (WGS) entry which is preliminary data.</text>
</comment>
<evidence type="ECO:0000313" key="6">
    <source>
        <dbReference type="Proteomes" id="UP000593573"/>
    </source>
</evidence>
<keyword evidence="2" id="KW-1278">Translocase</keyword>
<dbReference type="Gene3D" id="1.10.645.10">
    <property type="entry name" value="Cytochrome-c3 Hydrogenase, chain B"/>
    <property type="match status" value="1"/>
</dbReference>
<dbReference type="PANTHER" id="PTHR11993">
    <property type="entry name" value="NADH-UBIQUINONE OXIDOREDUCTASE 49 KDA SUBUNIT"/>
    <property type="match status" value="1"/>
</dbReference>
<name>A0A7J8W9Q4_9ROSI</name>
<gene>
    <name evidence="5" type="ORF">Goklo_007381</name>
</gene>
<dbReference type="PANTHER" id="PTHR11993:SF10">
    <property type="entry name" value="NADH DEHYDROGENASE [UBIQUINONE] IRON-SULFUR PROTEIN 2, MITOCHONDRIAL"/>
    <property type="match status" value="1"/>
</dbReference>
<dbReference type="InterPro" id="IPR001135">
    <property type="entry name" value="NADH_Q_OxRdtase_suD"/>
</dbReference>
<reference evidence="5 6" key="1">
    <citation type="journal article" date="2019" name="Genome Biol. Evol.">
        <title>Insights into the evolution of the New World diploid cottons (Gossypium, subgenus Houzingenia) based on genome sequencing.</title>
        <authorList>
            <person name="Grover C.E."/>
            <person name="Arick M.A. 2nd"/>
            <person name="Thrash A."/>
            <person name="Conover J.L."/>
            <person name="Sanders W.S."/>
            <person name="Peterson D.G."/>
            <person name="Frelichowski J.E."/>
            <person name="Scheffler J.A."/>
            <person name="Scheffler B.E."/>
            <person name="Wendel J.F."/>
        </authorList>
    </citation>
    <scope>NUCLEOTIDE SEQUENCE [LARGE SCALE GENOMIC DNA]</scope>
    <source>
        <strain evidence="5">57</strain>
        <tissue evidence="5">Leaf</tissue>
    </source>
</reference>
<dbReference type="Pfam" id="PF00346">
    <property type="entry name" value="Complex1_49kDa"/>
    <property type="match status" value="1"/>
</dbReference>
<evidence type="ECO:0000313" key="5">
    <source>
        <dbReference type="EMBL" id="MBA0671653.1"/>
    </source>
</evidence>
<accession>A0A7J8W9Q4</accession>
<comment type="similarity">
    <text evidence="1">Belongs to the complex I 49 kDa subunit family.</text>
</comment>